<proteinExistence type="predicted"/>
<dbReference type="OrthoDB" id="25654at2157"/>
<dbReference type="InterPro" id="IPR010985">
    <property type="entry name" value="Ribbon_hlx_hlx"/>
</dbReference>
<evidence type="ECO:0000313" key="2">
    <source>
        <dbReference type="Proteomes" id="UP000014070"/>
    </source>
</evidence>
<dbReference type="GO" id="GO:0006355">
    <property type="term" value="P:regulation of DNA-templated transcription"/>
    <property type="evidence" value="ECO:0007669"/>
    <property type="project" value="InterPro"/>
</dbReference>
<dbReference type="STRING" id="1295009.MMINT_10380"/>
<dbReference type="HOGENOM" id="CLU_3147791_0_0_2"/>
<reference evidence="1 2" key="1">
    <citation type="journal article" date="2013" name="Genome Announc.">
        <title>Genome sequence of 'Candidatus Methanomassiliicoccus intestinalis' Issoire-Mx1, a third thermoplasmatales-related methanogenic archaeon from human feces.</title>
        <authorList>
            <person name="Borrel G."/>
            <person name="Harris H.M."/>
            <person name="Parisot N."/>
            <person name="Gaci N."/>
            <person name="Tottey W."/>
            <person name="Mihajlovski A."/>
            <person name="Deane J."/>
            <person name="Gribaldo S."/>
            <person name="Bardot O."/>
            <person name="Peyretaillade E."/>
            <person name="Peyret P."/>
            <person name="O'Toole P.W."/>
            <person name="Brugere J.F."/>
        </authorList>
    </citation>
    <scope>NUCLEOTIDE SEQUENCE [LARGE SCALE GENOMIC DNA]</scope>
    <source>
        <strain evidence="1 2">Issoire-Mx1</strain>
    </source>
</reference>
<protein>
    <recommendedName>
        <fullName evidence="3">Ribbon-helix-helix protein CopG domain-containing protein</fullName>
    </recommendedName>
</protein>
<evidence type="ECO:0000313" key="1">
    <source>
        <dbReference type="EMBL" id="AGN26384.1"/>
    </source>
</evidence>
<organism evidence="1 2">
    <name type="scientific">Methanomassiliicoccus intestinalis (strain Issoire-Mx1)</name>
    <dbReference type="NCBI Taxonomy" id="1295009"/>
    <lineage>
        <taxon>Archaea</taxon>
        <taxon>Methanobacteriati</taxon>
        <taxon>Thermoplasmatota</taxon>
        <taxon>Thermoplasmata</taxon>
        <taxon>Methanomassiliicoccales</taxon>
        <taxon>Methanomassiliicoccaceae</taxon>
        <taxon>Methanomassiliicoccus</taxon>
    </lineage>
</organism>
<accession>R9T6X5</accession>
<dbReference type="AlphaFoldDB" id="R9T6X5"/>
<name>R9T6X5_METII</name>
<keyword evidence="2" id="KW-1185">Reference proteome</keyword>
<evidence type="ECO:0008006" key="3">
    <source>
        <dbReference type="Google" id="ProtNLM"/>
    </source>
</evidence>
<dbReference type="SUPFAM" id="SSF47598">
    <property type="entry name" value="Ribbon-helix-helix"/>
    <property type="match status" value="1"/>
</dbReference>
<dbReference type="KEGG" id="mer:MMINT_10380"/>
<dbReference type="GeneID" id="55648162"/>
<dbReference type="InParanoid" id="R9T6X5"/>
<dbReference type="RefSeq" id="WP_020448909.1">
    <property type="nucleotide sequence ID" value="NC_021353.1"/>
</dbReference>
<sequence length="48" mass="5778">MAREPVVIKLPKSIISYIDTKVCDGEFISRTDFIRYVMRWNIERDDEQ</sequence>
<dbReference type="Proteomes" id="UP000014070">
    <property type="component" value="Chromosome"/>
</dbReference>
<dbReference type="EMBL" id="CP005934">
    <property type="protein sequence ID" value="AGN26384.1"/>
    <property type="molecule type" value="Genomic_DNA"/>
</dbReference>
<gene>
    <name evidence="1" type="ORF">MMINT_10380</name>
</gene>